<dbReference type="PANTHER" id="PTHR24421">
    <property type="entry name" value="NITRATE/NITRITE SENSOR PROTEIN NARX-RELATED"/>
    <property type="match status" value="1"/>
</dbReference>
<feature type="transmembrane region" description="Helical" evidence="5">
    <location>
        <begin position="113"/>
        <end position="140"/>
    </location>
</feature>
<keyword evidence="5" id="KW-0472">Membrane</keyword>
<dbReference type="Pfam" id="PF07730">
    <property type="entry name" value="HisKA_3"/>
    <property type="match status" value="1"/>
</dbReference>
<reference evidence="7 8" key="1">
    <citation type="submission" date="2020-05" db="EMBL/GenBank/DDBJ databases">
        <title>Genome Sequencing of Type Strains.</title>
        <authorList>
            <person name="Lemaire J.F."/>
            <person name="Inderbitzin P."/>
            <person name="Gregorio O.A."/>
            <person name="Collins S.B."/>
            <person name="Wespe N."/>
            <person name="Knight-Connoni V."/>
        </authorList>
    </citation>
    <scope>NUCLEOTIDE SEQUENCE [LARGE SCALE GENOMIC DNA]</scope>
    <source>
        <strain evidence="7 8">DSM 20512</strain>
    </source>
</reference>
<dbReference type="AlphaFoldDB" id="A0A850E1E5"/>
<dbReference type="Gene3D" id="3.30.565.10">
    <property type="entry name" value="Histidine kinase-like ATPase, C-terminal domain"/>
    <property type="match status" value="1"/>
</dbReference>
<dbReference type="EMBL" id="JABMCG010000125">
    <property type="protein sequence ID" value="NUU29512.1"/>
    <property type="molecule type" value="Genomic_DNA"/>
</dbReference>
<feature type="transmembrane region" description="Helical" evidence="5">
    <location>
        <begin position="55"/>
        <end position="77"/>
    </location>
</feature>
<dbReference type="GO" id="GO:0000155">
    <property type="term" value="F:phosphorelay sensor kinase activity"/>
    <property type="evidence" value="ECO:0007669"/>
    <property type="project" value="InterPro"/>
</dbReference>
<dbReference type="RefSeq" id="WP_175326735.1">
    <property type="nucleotide sequence ID" value="NZ_BAAAWP010000001.1"/>
</dbReference>
<feature type="transmembrane region" description="Helical" evidence="5">
    <location>
        <begin position="182"/>
        <end position="200"/>
    </location>
</feature>
<gene>
    <name evidence="7" type="ORF">HP467_15585</name>
</gene>
<dbReference type="GO" id="GO:0016020">
    <property type="term" value="C:membrane"/>
    <property type="evidence" value="ECO:0007669"/>
    <property type="project" value="InterPro"/>
</dbReference>
<keyword evidence="1" id="KW-0808">Transferase</keyword>
<evidence type="ECO:0000313" key="8">
    <source>
        <dbReference type="Proteomes" id="UP000539146"/>
    </source>
</evidence>
<evidence type="ECO:0000259" key="6">
    <source>
        <dbReference type="Pfam" id="PF07730"/>
    </source>
</evidence>
<evidence type="ECO:0000313" key="7">
    <source>
        <dbReference type="EMBL" id="NUU29512.1"/>
    </source>
</evidence>
<feature type="domain" description="Signal transduction histidine kinase subgroup 3 dimerisation and phosphoacceptor" evidence="6">
    <location>
        <begin position="225"/>
        <end position="292"/>
    </location>
</feature>
<protein>
    <submittedName>
        <fullName evidence="7">Two-component sensor histidine kinase</fullName>
    </submittedName>
</protein>
<dbReference type="InterPro" id="IPR036890">
    <property type="entry name" value="HATPase_C_sf"/>
</dbReference>
<sequence length="415" mass="43800">MTDLSEVSAVDSTSPTEARGADDAPRASRPSARAFPWAAAPGADDAEVRVARRRWYGGAAFGLLWQALLLVAVWTDGRTVDEHVSATLALAVLYVGYLFAPEAMWRHGLRRRVVVLAVLAAYAGLLLVPVGPAAVWSWLLVVALSGFVAVRLWVALAVLGVVVAAELVVAAVVGWDTASGTGILFAPIVAVSIGASMVFFGRQREAEDQLGVAQDELTRLAVVEERARFSRDLHDVLGHSLTVVTMKSELAARLIDVDPARAKTEMLDVERLSREALQGLRQAVSGYRQADLDAELVSARSALDAAGVVAELPTTGDAAAGDVRSLFAWVLREGVTNVVRHAAASRARVTLTRTTLTIEDDGTGAVDAPAPAGPRDVGGNGLRGLHERADAVGATVTTGTSDLGGFLLQVERRPR</sequence>
<evidence type="ECO:0000256" key="4">
    <source>
        <dbReference type="SAM" id="MobiDB-lite"/>
    </source>
</evidence>
<organism evidence="7 8">
    <name type="scientific">Curtobacterium citreum</name>
    <dbReference type="NCBI Taxonomy" id="2036"/>
    <lineage>
        <taxon>Bacteria</taxon>
        <taxon>Bacillati</taxon>
        <taxon>Actinomycetota</taxon>
        <taxon>Actinomycetes</taxon>
        <taxon>Micrococcales</taxon>
        <taxon>Microbacteriaceae</taxon>
        <taxon>Curtobacterium</taxon>
    </lineage>
</organism>
<keyword evidence="3" id="KW-0902">Two-component regulatory system</keyword>
<keyword evidence="5" id="KW-1133">Transmembrane helix</keyword>
<dbReference type="InterPro" id="IPR011712">
    <property type="entry name" value="Sig_transdc_His_kin_sub3_dim/P"/>
</dbReference>
<accession>A0A850E1E5</accession>
<proteinExistence type="predicted"/>
<evidence type="ECO:0000256" key="1">
    <source>
        <dbReference type="ARBA" id="ARBA00022679"/>
    </source>
</evidence>
<keyword evidence="5" id="KW-0812">Transmembrane</keyword>
<dbReference type="GO" id="GO:0046983">
    <property type="term" value="F:protein dimerization activity"/>
    <property type="evidence" value="ECO:0007669"/>
    <property type="project" value="InterPro"/>
</dbReference>
<dbReference type="CDD" id="cd16917">
    <property type="entry name" value="HATPase_UhpB-NarQ-NarX-like"/>
    <property type="match status" value="1"/>
</dbReference>
<dbReference type="InterPro" id="IPR050482">
    <property type="entry name" value="Sensor_HK_TwoCompSys"/>
</dbReference>
<feature type="transmembrane region" description="Helical" evidence="5">
    <location>
        <begin position="152"/>
        <end position="175"/>
    </location>
</feature>
<keyword evidence="2 7" id="KW-0418">Kinase</keyword>
<evidence type="ECO:0000256" key="2">
    <source>
        <dbReference type="ARBA" id="ARBA00022777"/>
    </source>
</evidence>
<evidence type="ECO:0000256" key="5">
    <source>
        <dbReference type="SAM" id="Phobius"/>
    </source>
</evidence>
<feature type="transmembrane region" description="Helical" evidence="5">
    <location>
        <begin position="83"/>
        <end position="101"/>
    </location>
</feature>
<feature type="region of interest" description="Disordered" evidence="4">
    <location>
        <begin position="1"/>
        <end position="33"/>
    </location>
</feature>
<name>A0A850E1E5_9MICO</name>
<comment type="caution">
    <text evidence="7">The sequence shown here is derived from an EMBL/GenBank/DDBJ whole genome shotgun (WGS) entry which is preliminary data.</text>
</comment>
<dbReference type="PANTHER" id="PTHR24421:SF63">
    <property type="entry name" value="SENSOR HISTIDINE KINASE DESK"/>
    <property type="match status" value="1"/>
</dbReference>
<dbReference type="Gene3D" id="1.20.5.1930">
    <property type="match status" value="1"/>
</dbReference>
<dbReference type="Proteomes" id="UP000539146">
    <property type="component" value="Unassembled WGS sequence"/>
</dbReference>
<evidence type="ECO:0000256" key="3">
    <source>
        <dbReference type="ARBA" id="ARBA00023012"/>
    </source>
</evidence>
<dbReference type="SUPFAM" id="SSF55874">
    <property type="entry name" value="ATPase domain of HSP90 chaperone/DNA topoisomerase II/histidine kinase"/>
    <property type="match status" value="1"/>
</dbReference>